<evidence type="ECO:0000313" key="1">
    <source>
        <dbReference type="EMBL" id="KAI5679862.1"/>
    </source>
</evidence>
<reference evidence="2" key="1">
    <citation type="journal article" date="2023" name="Nat. Plants">
        <title>Single-cell RNA sequencing provides a high-resolution roadmap for understanding the multicellular compartmentation of specialized metabolism.</title>
        <authorList>
            <person name="Sun S."/>
            <person name="Shen X."/>
            <person name="Li Y."/>
            <person name="Li Y."/>
            <person name="Wang S."/>
            <person name="Li R."/>
            <person name="Zhang H."/>
            <person name="Shen G."/>
            <person name="Guo B."/>
            <person name="Wei J."/>
            <person name="Xu J."/>
            <person name="St-Pierre B."/>
            <person name="Chen S."/>
            <person name="Sun C."/>
        </authorList>
    </citation>
    <scope>NUCLEOTIDE SEQUENCE [LARGE SCALE GENOMIC DNA]</scope>
</reference>
<protein>
    <submittedName>
        <fullName evidence="1">Uncharacterized protein</fullName>
    </submittedName>
</protein>
<keyword evidence="2" id="KW-1185">Reference proteome</keyword>
<organism evidence="1 2">
    <name type="scientific">Catharanthus roseus</name>
    <name type="common">Madagascar periwinkle</name>
    <name type="synonym">Vinca rosea</name>
    <dbReference type="NCBI Taxonomy" id="4058"/>
    <lineage>
        <taxon>Eukaryota</taxon>
        <taxon>Viridiplantae</taxon>
        <taxon>Streptophyta</taxon>
        <taxon>Embryophyta</taxon>
        <taxon>Tracheophyta</taxon>
        <taxon>Spermatophyta</taxon>
        <taxon>Magnoliopsida</taxon>
        <taxon>eudicotyledons</taxon>
        <taxon>Gunneridae</taxon>
        <taxon>Pentapetalae</taxon>
        <taxon>asterids</taxon>
        <taxon>lamiids</taxon>
        <taxon>Gentianales</taxon>
        <taxon>Apocynaceae</taxon>
        <taxon>Rauvolfioideae</taxon>
        <taxon>Vinceae</taxon>
        <taxon>Catharanthinae</taxon>
        <taxon>Catharanthus</taxon>
    </lineage>
</organism>
<comment type="caution">
    <text evidence="1">The sequence shown here is derived from an EMBL/GenBank/DDBJ whole genome shotgun (WGS) entry which is preliminary data.</text>
</comment>
<dbReference type="Proteomes" id="UP001060085">
    <property type="component" value="Linkage Group LG01"/>
</dbReference>
<sequence>MVCLPPLVQVKAHLGMFLSQLLSTVKGGCDAGMEAPSDPNSCSGCPPDGSSTECDILHDVAMLDDDPGSVLGRASTDSLGVAPFVDHGGQPPPSFIYEHSFLELQRRRIFEIYARFFAVEARVFLVAFGASGMRRRISKVGLTMGGLVLINYGVFWLRVGC</sequence>
<gene>
    <name evidence="1" type="ORF">M9H77_01089</name>
</gene>
<proteinExistence type="predicted"/>
<evidence type="ECO:0000313" key="2">
    <source>
        <dbReference type="Proteomes" id="UP001060085"/>
    </source>
</evidence>
<accession>A0ACC0C4S6</accession>
<dbReference type="EMBL" id="CM044701">
    <property type="protein sequence ID" value="KAI5679862.1"/>
    <property type="molecule type" value="Genomic_DNA"/>
</dbReference>
<name>A0ACC0C4S6_CATRO</name>